<dbReference type="Proteomes" id="UP000632138">
    <property type="component" value="Unassembled WGS sequence"/>
</dbReference>
<dbReference type="Gene3D" id="1.10.10.1100">
    <property type="entry name" value="BFD-like [2Fe-2S]-binding domain"/>
    <property type="match status" value="1"/>
</dbReference>
<dbReference type="InterPro" id="IPR041854">
    <property type="entry name" value="BFD-like_2Fe2S-bd_dom_sf"/>
</dbReference>
<evidence type="ECO:0000259" key="3">
    <source>
        <dbReference type="Pfam" id="PF07992"/>
    </source>
</evidence>
<dbReference type="Pfam" id="PF07992">
    <property type="entry name" value="Pyr_redox_2"/>
    <property type="match status" value="1"/>
</dbReference>
<dbReference type="PRINTS" id="PR00469">
    <property type="entry name" value="PNDRDTASEII"/>
</dbReference>
<dbReference type="InterPro" id="IPR007419">
    <property type="entry name" value="BFD-like_2Fe2S-bd_dom"/>
</dbReference>
<dbReference type="PIRSF" id="PIRSF037495">
    <property type="entry name" value="Opine_OX_OoxA/HcnB"/>
    <property type="match status" value="1"/>
</dbReference>
<evidence type="ECO:0000313" key="5">
    <source>
        <dbReference type="Proteomes" id="UP000632138"/>
    </source>
</evidence>
<dbReference type="CDD" id="cd19946">
    <property type="entry name" value="GlpA-like_Fer2_BFD-like"/>
    <property type="match status" value="1"/>
</dbReference>
<dbReference type="PANTHER" id="PTHR42949">
    <property type="entry name" value="ANAEROBIC GLYCEROL-3-PHOSPHATE DEHYDROGENASE SUBUNIT B"/>
    <property type="match status" value="1"/>
</dbReference>
<keyword evidence="5" id="KW-1185">Reference proteome</keyword>
<protein>
    <submittedName>
        <fullName evidence="4">FAD-dependent oxidoreductase</fullName>
    </submittedName>
</protein>
<dbReference type="PANTHER" id="PTHR42949:SF3">
    <property type="entry name" value="ANAEROBIC GLYCEROL-3-PHOSPHATE DEHYDROGENASE SUBUNIT B"/>
    <property type="match status" value="1"/>
</dbReference>
<dbReference type="InterPro" id="IPR036188">
    <property type="entry name" value="FAD/NAD-bd_sf"/>
</dbReference>
<sequence length="481" mass="50089">MSVETPDVLVVGAGPAGLAAADAARRAGAQVVLLDAAGDAGGQYWRHLPAERPAADERVLHHGWDKFTALRGQELLTDAQVWLAERHDDRPPTLHVLVGPADGNERTPRTFAPKALVLATGAYERTLPFPGWDLPGVFTAGAAQALAKAERIAVGRRVLVAGAGPFLLPVASSLLRTGAGVVGVFEANGWSRLRKAWTARPAELLSTRHKAGELAGYVRDLARNRIPYRTGTAVIAAHGTDRVTAVTVARLDPEWAPVPGTERRLDVDAVCVSHGFVPRTELAVSAGCGLDAYGAVVTDENGRTSVPGVYAAGEITGIGGADLALAEGVIAGLAAANAATTSAASTSAAGTANVGVTEEQRRARRDNQRFADRLERAHGIRPGWAGWLGDDTVVCRCEEVTAGDLKAGAAATGSRGLRSLKLSTRAGLGVCQGRVCGRTVEELLHRHTGGLLDPGRTASRPLAAFVRMGELAAANHPEESA</sequence>
<dbReference type="InterPro" id="IPR023753">
    <property type="entry name" value="FAD/NAD-binding_dom"/>
</dbReference>
<evidence type="ECO:0000256" key="1">
    <source>
        <dbReference type="ARBA" id="ARBA00023002"/>
    </source>
</evidence>
<dbReference type="Gene3D" id="3.50.50.60">
    <property type="entry name" value="FAD/NAD(P)-binding domain"/>
    <property type="match status" value="2"/>
</dbReference>
<reference evidence="4 5" key="1">
    <citation type="submission" date="2021-01" db="EMBL/GenBank/DDBJ databases">
        <title>Actinoplanes sp. nov. LDG1-06 isolated from lichen.</title>
        <authorList>
            <person name="Saeng-In P."/>
            <person name="Phongsopitanun W."/>
            <person name="Kanchanasin P."/>
            <person name="Yuki M."/>
            <person name="Kudo T."/>
            <person name="Ohkuma M."/>
            <person name="Tanasupawat S."/>
        </authorList>
    </citation>
    <scope>NUCLEOTIDE SEQUENCE [LARGE SCALE GENOMIC DNA]</scope>
    <source>
        <strain evidence="4 5">LDG1-06</strain>
    </source>
</reference>
<proteinExistence type="predicted"/>
<organism evidence="4 5">
    <name type="scientific">Paractinoplanes ovalisporus</name>
    <dbReference type="NCBI Taxonomy" id="2810368"/>
    <lineage>
        <taxon>Bacteria</taxon>
        <taxon>Bacillati</taxon>
        <taxon>Actinomycetota</taxon>
        <taxon>Actinomycetes</taxon>
        <taxon>Micromonosporales</taxon>
        <taxon>Micromonosporaceae</taxon>
        <taxon>Paractinoplanes</taxon>
    </lineage>
</organism>
<evidence type="ECO:0000259" key="2">
    <source>
        <dbReference type="Pfam" id="PF04324"/>
    </source>
</evidence>
<feature type="domain" description="FAD/NAD(P)-binding" evidence="3">
    <location>
        <begin position="7"/>
        <end position="327"/>
    </location>
</feature>
<dbReference type="EMBL" id="JAENHP010000002">
    <property type="protein sequence ID" value="MBM2615663.1"/>
    <property type="molecule type" value="Genomic_DNA"/>
</dbReference>
<dbReference type="Pfam" id="PF04324">
    <property type="entry name" value="Fer2_BFD"/>
    <property type="match status" value="1"/>
</dbReference>
<gene>
    <name evidence="4" type="ORF">JIG36_08870</name>
</gene>
<dbReference type="InterPro" id="IPR017224">
    <property type="entry name" value="Opine_Oxase_asu/HCN_bsu"/>
</dbReference>
<dbReference type="RefSeq" id="WP_203375529.1">
    <property type="nucleotide sequence ID" value="NZ_JAENHP010000002.1"/>
</dbReference>
<evidence type="ECO:0000313" key="4">
    <source>
        <dbReference type="EMBL" id="MBM2615663.1"/>
    </source>
</evidence>
<dbReference type="SUPFAM" id="SSF51905">
    <property type="entry name" value="FAD/NAD(P)-binding domain"/>
    <property type="match status" value="1"/>
</dbReference>
<feature type="domain" description="BFD-like [2Fe-2S]-binding" evidence="2">
    <location>
        <begin position="393"/>
        <end position="445"/>
    </location>
</feature>
<keyword evidence="1" id="KW-0560">Oxidoreductase</keyword>
<dbReference type="InterPro" id="IPR051691">
    <property type="entry name" value="Metab_Enz_Cyan_OpOx_G3PDH"/>
</dbReference>
<dbReference type="PRINTS" id="PR00368">
    <property type="entry name" value="FADPNR"/>
</dbReference>
<name>A0ABS2A752_9ACTN</name>
<comment type="caution">
    <text evidence="4">The sequence shown here is derived from an EMBL/GenBank/DDBJ whole genome shotgun (WGS) entry which is preliminary data.</text>
</comment>
<accession>A0ABS2A752</accession>